<dbReference type="InterPro" id="IPR043594">
    <property type="entry name" value="HMGL"/>
</dbReference>
<accession>A0AAE1UMY4</accession>
<name>A0AAE1UMY4_9SOLA</name>
<dbReference type="GO" id="GO:0046951">
    <property type="term" value="P:ketone body biosynthetic process"/>
    <property type="evidence" value="ECO:0007669"/>
    <property type="project" value="TreeGrafter"/>
</dbReference>
<keyword evidence="4" id="KW-0479">Metal-binding</keyword>
<keyword evidence="5" id="KW-0456">Lyase</keyword>
<evidence type="ECO:0000256" key="2">
    <source>
        <dbReference type="ARBA" id="ARBA00009405"/>
    </source>
</evidence>
<dbReference type="InterPro" id="IPR000891">
    <property type="entry name" value="PYR_CT"/>
</dbReference>
<dbReference type="PANTHER" id="PTHR42738:SF7">
    <property type="entry name" value="HYDROXYMETHYLGLUTARYL-COA LYASE"/>
    <property type="match status" value="1"/>
</dbReference>
<comment type="pathway">
    <text evidence="1">Metabolic intermediate metabolism; (S)-3-hydroxy-3-methylglutaryl-CoA degradation; acetoacetate from (S)-3-hydroxy-3-methylglutaryl-CoA: step 1/1.</text>
</comment>
<dbReference type="Gene3D" id="3.20.20.70">
    <property type="entry name" value="Aldolase class I"/>
    <property type="match status" value="1"/>
</dbReference>
<dbReference type="GO" id="GO:0046872">
    <property type="term" value="F:metal ion binding"/>
    <property type="evidence" value="ECO:0007669"/>
    <property type="project" value="UniProtKB-KW"/>
</dbReference>
<evidence type="ECO:0000259" key="7">
    <source>
        <dbReference type="PROSITE" id="PS50991"/>
    </source>
</evidence>
<gene>
    <name evidence="8" type="ORF">RND71_043443</name>
</gene>
<evidence type="ECO:0000256" key="3">
    <source>
        <dbReference type="ARBA" id="ARBA00012910"/>
    </source>
</evidence>
<protein>
    <recommendedName>
        <fullName evidence="3">hydroxymethylglutaryl-CoA lyase</fullName>
        <ecNumber evidence="3">4.1.3.4</ecNumber>
    </recommendedName>
</protein>
<evidence type="ECO:0000256" key="5">
    <source>
        <dbReference type="ARBA" id="ARBA00023239"/>
    </source>
</evidence>
<comment type="catalytic activity">
    <reaction evidence="6">
        <text>(3S)-3-hydroxy-3-methylglutaryl-CoA = acetoacetate + acetyl-CoA</text>
        <dbReference type="Rhea" id="RHEA:24404"/>
        <dbReference type="ChEBI" id="CHEBI:13705"/>
        <dbReference type="ChEBI" id="CHEBI:43074"/>
        <dbReference type="ChEBI" id="CHEBI:57288"/>
        <dbReference type="EC" id="4.1.3.4"/>
    </reaction>
</comment>
<dbReference type="PANTHER" id="PTHR42738">
    <property type="entry name" value="HYDROXYMETHYLGLUTARYL-COA LYASE"/>
    <property type="match status" value="1"/>
</dbReference>
<dbReference type="PROSITE" id="PS50991">
    <property type="entry name" value="PYR_CT"/>
    <property type="match status" value="1"/>
</dbReference>
<dbReference type="EC" id="4.1.3.4" evidence="3"/>
<dbReference type="SUPFAM" id="SSF51569">
    <property type="entry name" value="Aldolase"/>
    <property type="match status" value="1"/>
</dbReference>
<proteinExistence type="inferred from homology"/>
<keyword evidence="9" id="KW-1185">Reference proteome</keyword>
<comment type="caution">
    <text evidence="8">The sequence shown here is derived from an EMBL/GenBank/DDBJ whole genome shotgun (WGS) entry which is preliminary data.</text>
</comment>
<reference evidence="8" key="1">
    <citation type="submission" date="2023-12" db="EMBL/GenBank/DDBJ databases">
        <title>Genome assembly of Anisodus tanguticus.</title>
        <authorList>
            <person name="Wang Y.-J."/>
        </authorList>
    </citation>
    <scope>NUCLEOTIDE SEQUENCE</scope>
    <source>
        <strain evidence="8">KB-2021</strain>
        <tissue evidence="8">Leaf</tissue>
    </source>
</reference>
<evidence type="ECO:0000313" key="9">
    <source>
        <dbReference type="Proteomes" id="UP001291623"/>
    </source>
</evidence>
<evidence type="ECO:0000256" key="6">
    <source>
        <dbReference type="ARBA" id="ARBA00049877"/>
    </source>
</evidence>
<dbReference type="InterPro" id="IPR013785">
    <property type="entry name" value="Aldolase_TIM"/>
</dbReference>
<dbReference type="GO" id="GO:0006552">
    <property type="term" value="P:L-leucine catabolic process"/>
    <property type="evidence" value="ECO:0007669"/>
    <property type="project" value="TreeGrafter"/>
</dbReference>
<evidence type="ECO:0000256" key="4">
    <source>
        <dbReference type="ARBA" id="ARBA00022723"/>
    </source>
</evidence>
<dbReference type="GO" id="GO:0004419">
    <property type="term" value="F:hydroxymethylglutaryl-CoA lyase activity"/>
    <property type="evidence" value="ECO:0007669"/>
    <property type="project" value="UniProtKB-EC"/>
</dbReference>
<organism evidence="8 9">
    <name type="scientific">Anisodus tanguticus</name>
    <dbReference type="NCBI Taxonomy" id="243964"/>
    <lineage>
        <taxon>Eukaryota</taxon>
        <taxon>Viridiplantae</taxon>
        <taxon>Streptophyta</taxon>
        <taxon>Embryophyta</taxon>
        <taxon>Tracheophyta</taxon>
        <taxon>Spermatophyta</taxon>
        <taxon>Magnoliopsida</taxon>
        <taxon>eudicotyledons</taxon>
        <taxon>Gunneridae</taxon>
        <taxon>Pentapetalae</taxon>
        <taxon>asterids</taxon>
        <taxon>lamiids</taxon>
        <taxon>Solanales</taxon>
        <taxon>Solanaceae</taxon>
        <taxon>Solanoideae</taxon>
        <taxon>Hyoscyameae</taxon>
        <taxon>Anisodus</taxon>
    </lineage>
</organism>
<feature type="domain" description="Pyruvate carboxyltransferase" evidence="7">
    <location>
        <begin position="1"/>
        <end position="87"/>
    </location>
</feature>
<comment type="similarity">
    <text evidence="2">Belongs to the HMG-CoA lyase family.</text>
</comment>
<dbReference type="EMBL" id="JAVYJV010000102">
    <property type="protein sequence ID" value="KAK4336697.1"/>
    <property type="molecule type" value="Genomic_DNA"/>
</dbReference>
<evidence type="ECO:0000256" key="1">
    <source>
        <dbReference type="ARBA" id="ARBA00005143"/>
    </source>
</evidence>
<sequence length="125" mass="13093">MKSLLEEVLKEVPVEKIAVHCHDTYGQALANILTALEMGVTVIDSSVAGLGGCPFAKGATGNVATEDVLYMLEGMGINTGVDMKKLLTAADFICKALGKETSSKVGKALSCNNDSDIKLPNAYSK</sequence>
<dbReference type="AlphaFoldDB" id="A0AAE1UMY4"/>
<dbReference type="Proteomes" id="UP001291623">
    <property type="component" value="Unassembled WGS sequence"/>
</dbReference>
<dbReference type="Pfam" id="PF00682">
    <property type="entry name" value="HMGL-like"/>
    <property type="match status" value="1"/>
</dbReference>
<evidence type="ECO:0000313" key="8">
    <source>
        <dbReference type="EMBL" id="KAK4336697.1"/>
    </source>
</evidence>